<organism evidence="1 2">
    <name type="scientific">Aphidius gifuensis</name>
    <name type="common">Parasitoid wasp</name>
    <dbReference type="NCBI Taxonomy" id="684658"/>
    <lineage>
        <taxon>Eukaryota</taxon>
        <taxon>Metazoa</taxon>
        <taxon>Ecdysozoa</taxon>
        <taxon>Arthropoda</taxon>
        <taxon>Hexapoda</taxon>
        <taxon>Insecta</taxon>
        <taxon>Pterygota</taxon>
        <taxon>Neoptera</taxon>
        <taxon>Endopterygota</taxon>
        <taxon>Hymenoptera</taxon>
        <taxon>Apocrita</taxon>
        <taxon>Ichneumonoidea</taxon>
        <taxon>Braconidae</taxon>
        <taxon>Aphidiinae</taxon>
        <taxon>Aphidius</taxon>
    </lineage>
</organism>
<reference evidence="1 2" key="1">
    <citation type="submission" date="2020-08" db="EMBL/GenBank/DDBJ databases">
        <title>Aphidius gifuensis genome sequencing and assembly.</title>
        <authorList>
            <person name="Du Z."/>
        </authorList>
    </citation>
    <scope>NUCLEOTIDE SEQUENCE [LARGE SCALE GENOMIC DNA]</scope>
    <source>
        <strain evidence="1">YNYX2018</strain>
        <tissue evidence="1">Adults</tissue>
    </source>
</reference>
<evidence type="ECO:0000313" key="1">
    <source>
        <dbReference type="EMBL" id="KAF7995887.1"/>
    </source>
</evidence>
<keyword evidence="2" id="KW-1185">Reference proteome</keyword>
<dbReference type="AlphaFoldDB" id="A0A834Y370"/>
<sequence>MNDNLSHIEKLIDIYTDQVIIIIDKLNNNNYEYKLLASLYNISQFKDDDCKFTLTTELLEKYSLLMYQIEPNNVVNHIANV</sequence>
<evidence type="ECO:0000313" key="2">
    <source>
        <dbReference type="Proteomes" id="UP000639338"/>
    </source>
</evidence>
<protein>
    <submittedName>
        <fullName evidence="1">Uncharacterized protein</fullName>
    </submittedName>
</protein>
<proteinExistence type="predicted"/>
<dbReference type="EMBL" id="JACMRX010000002">
    <property type="protein sequence ID" value="KAF7995887.1"/>
    <property type="molecule type" value="Genomic_DNA"/>
</dbReference>
<accession>A0A834Y370</accession>
<gene>
    <name evidence="1" type="ORF">HCN44_006994</name>
</gene>
<comment type="caution">
    <text evidence="1">The sequence shown here is derived from an EMBL/GenBank/DDBJ whole genome shotgun (WGS) entry which is preliminary data.</text>
</comment>
<dbReference type="Proteomes" id="UP000639338">
    <property type="component" value="Unassembled WGS sequence"/>
</dbReference>
<name>A0A834Y370_APHGI</name>